<feature type="region of interest" description="Disordered" evidence="1">
    <location>
        <begin position="1"/>
        <end position="61"/>
    </location>
</feature>
<dbReference type="KEGG" id="cmet:K6K41_13105"/>
<organism evidence="2 3">
    <name type="scientific">Chenggangzhangella methanolivorans</name>
    <dbReference type="NCBI Taxonomy" id="1437009"/>
    <lineage>
        <taxon>Bacteria</taxon>
        <taxon>Pseudomonadati</taxon>
        <taxon>Pseudomonadota</taxon>
        <taxon>Alphaproteobacteria</taxon>
        <taxon>Hyphomicrobiales</taxon>
        <taxon>Methylopilaceae</taxon>
        <taxon>Chenggangzhangella</taxon>
    </lineage>
</organism>
<dbReference type="EMBL" id="CP081869">
    <property type="protein sequence ID" value="QZO02117.1"/>
    <property type="molecule type" value="Genomic_DNA"/>
</dbReference>
<evidence type="ECO:0000256" key="1">
    <source>
        <dbReference type="SAM" id="MobiDB-lite"/>
    </source>
</evidence>
<dbReference type="RefSeq" id="WP_261405504.1">
    <property type="nucleotide sequence ID" value="NZ_CP081869.1"/>
</dbReference>
<feature type="compositionally biased region" description="Acidic residues" evidence="1">
    <location>
        <begin position="45"/>
        <end position="61"/>
    </location>
</feature>
<keyword evidence="3" id="KW-1185">Reference proteome</keyword>
<gene>
    <name evidence="2" type="ORF">K6K41_13105</name>
</gene>
<evidence type="ECO:0000313" key="3">
    <source>
        <dbReference type="Proteomes" id="UP000825701"/>
    </source>
</evidence>
<proteinExistence type="predicted"/>
<sequence length="61" mass="6262">MNDQPSVYGTDTSKPKEKAGVEVGGGDKAAAATDAKARKEAEPGSADDDREPPALEDSEEA</sequence>
<dbReference type="AlphaFoldDB" id="A0A9E6UMV1"/>
<name>A0A9E6UMV1_9HYPH</name>
<feature type="compositionally biased region" description="Polar residues" evidence="1">
    <location>
        <begin position="1"/>
        <end position="12"/>
    </location>
</feature>
<evidence type="ECO:0000313" key="2">
    <source>
        <dbReference type="EMBL" id="QZO02117.1"/>
    </source>
</evidence>
<reference evidence="2" key="1">
    <citation type="submission" date="2021-08" db="EMBL/GenBank/DDBJ databases">
        <authorList>
            <person name="Zhang H."/>
            <person name="Xu M."/>
            <person name="Yu Z."/>
            <person name="Yang L."/>
            <person name="Cai Y."/>
        </authorList>
    </citation>
    <scope>NUCLEOTIDE SEQUENCE</scope>
    <source>
        <strain evidence="2">CHL1</strain>
    </source>
</reference>
<dbReference type="Proteomes" id="UP000825701">
    <property type="component" value="Chromosome"/>
</dbReference>
<protein>
    <submittedName>
        <fullName evidence="2">Uncharacterized protein</fullName>
    </submittedName>
</protein>
<accession>A0A9E6UMV1</accession>